<gene>
    <name evidence="2" type="ORF">HaLaN_00873</name>
</gene>
<name>A0A699YJY7_HAELA</name>
<dbReference type="Proteomes" id="UP000485058">
    <property type="component" value="Unassembled WGS sequence"/>
</dbReference>
<protein>
    <submittedName>
        <fullName evidence="2">Uncharacterized protein</fullName>
    </submittedName>
</protein>
<feature type="non-terminal residue" evidence="2">
    <location>
        <position position="136"/>
    </location>
</feature>
<dbReference type="EMBL" id="BLLF01000030">
    <property type="protein sequence ID" value="GFH06269.1"/>
    <property type="molecule type" value="Genomic_DNA"/>
</dbReference>
<evidence type="ECO:0000313" key="3">
    <source>
        <dbReference type="Proteomes" id="UP000485058"/>
    </source>
</evidence>
<evidence type="ECO:0000256" key="1">
    <source>
        <dbReference type="SAM" id="MobiDB-lite"/>
    </source>
</evidence>
<organism evidence="2 3">
    <name type="scientific">Haematococcus lacustris</name>
    <name type="common">Green alga</name>
    <name type="synonym">Haematococcus pluvialis</name>
    <dbReference type="NCBI Taxonomy" id="44745"/>
    <lineage>
        <taxon>Eukaryota</taxon>
        <taxon>Viridiplantae</taxon>
        <taxon>Chlorophyta</taxon>
        <taxon>core chlorophytes</taxon>
        <taxon>Chlorophyceae</taxon>
        <taxon>CS clade</taxon>
        <taxon>Chlamydomonadales</taxon>
        <taxon>Haematococcaceae</taxon>
        <taxon>Haematococcus</taxon>
    </lineage>
</organism>
<evidence type="ECO:0000313" key="2">
    <source>
        <dbReference type="EMBL" id="GFH06269.1"/>
    </source>
</evidence>
<feature type="compositionally biased region" description="Basic residues" evidence="1">
    <location>
        <begin position="65"/>
        <end position="75"/>
    </location>
</feature>
<sequence length="136" mass="14492">MPGSAAGPSVREPEEGKCGSPASYSRSATPHCVAACSDYRSGPKLQPRVKIDALIRDRAVNNGTRPRRTRPRKRPGTSLKATMELPRGASIPTRALEPWLTLGLLASSLWSGGLPQERAIDLGFVLIKGATEDATT</sequence>
<comment type="caution">
    <text evidence="2">The sequence shown here is derived from an EMBL/GenBank/DDBJ whole genome shotgun (WGS) entry which is preliminary data.</text>
</comment>
<feature type="region of interest" description="Disordered" evidence="1">
    <location>
        <begin position="58"/>
        <end position="86"/>
    </location>
</feature>
<keyword evidence="3" id="KW-1185">Reference proteome</keyword>
<reference evidence="2 3" key="1">
    <citation type="submission" date="2020-02" db="EMBL/GenBank/DDBJ databases">
        <title>Draft genome sequence of Haematococcus lacustris strain NIES-144.</title>
        <authorList>
            <person name="Morimoto D."/>
            <person name="Nakagawa S."/>
            <person name="Yoshida T."/>
            <person name="Sawayama S."/>
        </authorList>
    </citation>
    <scope>NUCLEOTIDE SEQUENCE [LARGE SCALE GENOMIC DNA]</scope>
    <source>
        <strain evidence="2 3">NIES-144</strain>
    </source>
</reference>
<proteinExistence type="predicted"/>
<accession>A0A699YJY7</accession>
<feature type="region of interest" description="Disordered" evidence="1">
    <location>
        <begin position="1"/>
        <end position="28"/>
    </location>
</feature>
<dbReference type="AlphaFoldDB" id="A0A699YJY7"/>